<dbReference type="GeneID" id="89959892"/>
<evidence type="ECO:0000256" key="3">
    <source>
        <dbReference type="ARBA" id="ARBA00023242"/>
    </source>
</evidence>
<dbReference type="GO" id="GO:0003729">
    <property type="term" value="F:mRNA binding"/>
    <property type="evidence" value="ECO:0007669"/>
    <property type="project" value="TreeGrafter"/>
</dbReference>
<feature type="compositionally biased region" description="Acidic residues" evidence="5">
    <location>
        <begin position="620"/>
        <end position="634"/>
    </location>
</feature>
<dbReference type="EMBL" id="JAUTXT010000007">
    <property type="protein sequence ID" value="KAK3677215.1"/>
    <property type="molecule type" value="Genomic_DNA"/>
</dbReference>
<feature type="region of interest" description="Disordered" evidence="5">
    <location>
        <begin position="902"/>
        <end position="923"/>
    </location>
</feature>
<feature type="domain" description="Suppressor of forked" evidence="6">
    <location>
        <begin position="217"/>
        <end position="851"/>
    </location>
</feature>
<feature type="compositionally biased region" description="Low complexity" evidence="5">
    <location>
        <begin position="50"/>
        <end position="64"/>
    </location>
</feature>
<dbReference type="PANTHER" id="PTHR19980">
    <property type="entry name" value="RNA CLEAVAGE STIMULATION FACTOR"/>
    <property type="match status" value="1"/>
</dbReference>
<dbReference type="InterPro" id="IPR045243">
    <property type="entry name" value="Rna14-like"/>
</dbReference>
<feature type="compositionally biased region" description="Low complexity" evidence="5">
    <location>
        <begin position="124"/>
        <end position="138"/>
    </location>
</feature>
<proteinExistence type="predicted"/>
<dbReference type="GO" id="GO:0005737">
    <property type="term" value="C:cytoplasm"/>
    <property type="evidence" value="ECO:0007669"/>
    <property type="project" value="UniProtKB-SubCell"/>
</dbReference>
<organism evidence="7 8">
    <name type="scientific">Recurvomyces mirabilis</name>
    <dbReference type="NCBI Taxonomy" id="574656"/>
    <lineage>
        <taxon>Eukaryota</taxon>
        <taxon>Fungi</taxon>
        <taxon>Dikarya</taxon>
        <taxon>Ascomycota</taxon>
        <taxon>Pezizomycotina</taxon>
        <taxon>Dothideomycetes</taxon>
        <taxon>Dothideomycetidae</taxon>
        <taxon>Mycosphaerellales</taxon>
        <taxon>Teratosphaeriaceae</taxon>
        <taxon>Recurvomyces</taxon>
    </lineage>
</organism>
<comment type="subcellular location">
    <subcellularLocation>
        <location evidence="4">Nucleus</location>
    </subcellularLocation>
    <subcellularLocation>
        <location evidence="4">Cytoplasm</location>
    </subcellularLocation>
    <text evidence="4">Nucleus and/or cytoplasm.</text>
</comment>
<evidence type="ECO:0000259" key="6">
    <source>
        <dbReference type="Pfam" id="PF05843"/>
    </source>
</evidence>
<keyword evidence="3 4" id="KW-0539">Nucleus</keyword>
<evidence type="ECO:0000256" key="4">
    <source>
        <dbReference type="RuleBase" id="RU369035"/>
    </source>
</evidence>
<keyword evidence="8" id="KW-1185">Reference proteome</keyword>
<dbReference type="InterPro" id="IPR003107">
    <property type="entry name" value="HAT"/>
</dbReference>
<comment type="function">
    <text evidence="1 4">Component of the cleavage factor IA (CFIA) complex, which is involved in the endonucleolytic cleavage during polyadenylation-dependent pre-mRNA 3'-end formation.</text>
</comment>
<evidence type="ECO:0000313" key="7">
    <source>
        <dbReference type="EMBL" id="KAK3677215.1"/>
    </source>
</evidence>
<evidence type="ECO:0000256" key="5">
    <source>
        <dbReference type="SAM" id="MobiDB-lite"/>
    </source>
</evidence>
<dbReference type="PANTHER" id="PTHR19980:SF0">
    <property type="entry name" value="CLEAVAGE STIMULATION FACTOR SUBUNIT 3"/>
    <property type="match status" value="1"/>
</dbReference>
<feature type="compositionally biased region" description="Low complexity" evidence="5">
    <location>
        <begin position="15"/>
        <end position="28"/>
    </location>
</feature>
<dbReference type="Proteomes" id="UP001274830">
    <property type="component" value="Unassembled WGS sequence"/>
</dbReference>
<dbReference type="GO" id="GO:0180010">
    <property type="term" value="P:co-transcriptional mRNA 3'-end processing, cleavage and polyadenylation pathway"/>
    <property type="evidence" value="ECO:0007669"/>
    <property type="project" value="UniProtKB-UniRule"/>
</dbReference>
<comment type="caution">
    <text evidence="7">The sequence shown here is derived from an EMBL/GenBank/DDBJ whole genome shotgun (WGS) entry which is preliminary data.</text>
</comment>
<dbReference type="AlphaFoldDB" id="A0AAE1C431"/>
<evidence type="ECO:0000256" key="2">
    <source>
        <dbReference type="ARBA" id="ARBA00022737"/>
    </source>
</evidence>
<dbReference type="InterPro" id="IPR008847">
    <property type="entry name" value="Suf"/>
</dbReference>
<accession>A0AAE1C431</accession>
<keyword evidence="4" id="KW-0963">Cytoplasm</keyword>
<gene>
    <name evidence="7" type="primary">RNA14</name>
    <name evidence="7" type="ORF">LTR78_002753</name>
</gene>
<dbReference type="Pfam" id="PF05843">
    <property type="entry name" value="Suf"/>
    <property type="match status" value="1"/>
</dbReference>
<keyword evidence="2" id="KW-0677">Repeat</keyword>
<name>A0AAE1C431_9PEZI</name>
<evidence type="ECO:0000256" key="1">
    <source>
        <dbReference type="ARBA" id="ARBA00002863"/>
    </source>
</evidence>
<feature type="compositionally biased region" description="Acidic residues" evidence="5">
    <location>
        <begin position="75"/>
        <end position="88"/>
    </location>
</feature>
<dbReference type="SUPFAM" id="SSF48452">
    <property type="entry name" value="TPR-like"/>
    <property type="match status" value="2"/>
</dbReference>
<dbReference type="SMART" id="SM00386">
    <property type="entry name" value="HAT"/>
    <property type="match status" value="5"/>
</dbReference>
<dbReference type="InterPro" id="IPR011990">
    <property type="entry name" value="TPR-like_helical_dom_sf"/>
</dbReference>
<feature type="region of interest" description="Disordered" evidence="5">
    <location>
        <begin position="190"/>
        <end position="211"/>
    </location>
</feature>
<feature type="compositionally biased region" description="Acidic residues" evidence="5">
    <location>
        <begin position="29"/>
        <end position="40"/>
    </location>
</feature>
<dbReference type="GO" id="GO:0005634">
    <property type="term" value="C:nucleus"/>
    <property type="evidence" value="ECO:0007669"/>
    <property type="project" value="UniProtKB-SubCell"/>
</dbReference>
<sequence length="1047" mass="114194">MAAYDPSGPPDMSEDTTAATNATYTYDAQDADEDDEEDYDPSSFNYGNGQQPTAQPDAQPATEAVKPKTIGGFVIEDEDEEEEEEESEGTSMTGAGDVPLASEPTQDSAAAPPPQLHADSLNGSTSSASAPSLPTTSAVLPVQGSHVDAASLLTSTTDSAAVADQAKAPASALSSAAQPVVDSVAVTPQPTTNGITAPTDTSNATPLPSMTQRLPHDKVGRLEDRIKEDPKADVGAWWELVQHYRDKDQGDNARKVLDRMLEVWPTSPVIYSFYLDLDNEAFDQHKGHIEIIFGHALPLVPSLSLWTAYLSYLRRVFPLIPDPQGQHRAIITQAFDAVLDAVGNDPDSTALWKDYIEFVKSGPGVIGGSGWQDLQKVDALRKAYQRAIKVPSGVVVALWKEYDSFEMVQNKAQGRKVLQEMSPHYMTARTAEKQLQQLTERLNRKIMPTLPPLEGCEGDDAFALQVQQWRGWVEWEKSDPLVLKDEDVAAYRKRVIFAYKQATIFLRFWPRVWYEAAEWCALQIPLDEDLAAQSVAFLDDGLKANPESVLLTLKKADQLEVGMQTGNVSDDIAIANGELLEDVFEPCHTALYALNKKLAERRDKNLAEVRDYYASLPAEEEEAAQANDDDDDANDNVSNPAVEKPKNRQDEMQDRIKAIQEVVKIQHRALSKTVSALWIAKMRAFRRIQGQGKPGQPKKGARGVFGEARPRGQLTADVYVASALIEYHCYKDPSAQKIFERGLKLFPTDETFAVEYIRHLIAGNDLVNARVVFETTVTKILGMKGVEDLERREKCRVLLSFMHGFESKFGDLAQVKKLENRIKELLPGDEATMQGAEIFTERFDMGGFDPVGVQLVLSPSQIRPKALLPMPPGLPPLVPGQAMPMGMPPLVADADGLRLGPNGPYMASPKRPYDGEDTDQDTPRKFMRAESPLKGAAGRRAQGHVASHSASGIAVAAAGVGGTLTTSTGSGGFMTKNFVPNTSPMAQQQPDAMPAAAAAPPSALPPQVSLLLQVLPSAASYHSVLFDPVKMVSLLRTVDVEGARGRF</sequence>
<dbReference type="Gene3D" id="1.25.40.10">
    <property type="entry name" value="Tetratricopeptide repeat domain"/>
    <property type="match status" value="1"/>
</dbReference>
<feature type="region of interest" description="Disordered" evidence="5">
    <location>
        <begin position="620"/>
        <end position="652"/>
    </location>
</feature>
<evidence type="ECO:0000313" key="8">
    <source>
        <dbReference type="Proteomes" id="UP001274830"/>
    </source>
</evidence>
<protein>
    <recommendedName>
        <fullName evidence="4">mRNA 3'-end-processing protein RNA14</fullName>
    </recommendedName>
</protein>
<feature type="compositionally biased region" description="Basic and acidic residues" evidence="5">
    <location>
        <begin position="643"/>
        <end position="652"/>
    </location>
</feature>
<reference evidence="7" key="1">
    <citation type="submission" date="2023-07" db="EMBL/GenBank/DDBJ databases">
        <title>Black Yeasts Isolated from many extreme environments.</title>
        <authorList>
            <person name="Coleine C."/>
            <person name="Stajich J.E."/>
            <person name="Selbmann L."/>
        </authorList>
    </citation>
    <scope>NUCLEOTIDE SEQUENCE</scope>
    <source>
        <strain evidence="7">CCFEE 5485</strain>
    </source>
</reference>
<keyword evidence="4" id="KW-0507">mRNA processing</keyword>
<dbReference type="RefSeq" id="XP_064697295.1">
    <property type="nucleotide sequence ID" value="XM_064835360.1"/>
</dbReference>
<feature type="region of interest" description="Disordered" evidence="5">
    <location>
        <begin position="1"/>
        <end position="139"/>
    </location>
</feature>